<sequence>MAMGAGRKPIYVQALGYGVVVSGRGNRQELADRLDPEHLTIFIDERNHRFNGRSSSAWAK</sequence>
<evidence type="ECO:0000313" key="1">
    <source>
        <dbReference type="EMBL" id="PSH60938.1"/>
    </source>
</evidence>
<dbReference type="EMBL" id="PGGM01000015">
    <property type="protein sequence ID" value="PSH60938.1"/>
    <property type="molecule type" value="Genomic_DNA"/>
</dbReference>
<dbReference type="AlphaFoldDB" id="A0A2P7B3B8"/>
<keyword evidence="2" id="KW-1185">Reference proteome</keyword>
<proteinExistence type="predicted"/>
<name>A0A2P7B3B8_9HYPH</name>
<evidence type="ECO:0000313" key="2">
    <source>
        <dbReference type="Proteomes" id="UP000241764"/>
    </source>
</evidence>
<accession>A0A2P7B3B8</accession>
<protein>
    <submittedName>
        <fullName evidence="1">Uncharacterized protein</fullName>
    </submittedName>
</protein>
<dbReference type="Proteomes" id="UP000241764">
    <property type="component" value="Unassembled WGS sequence"/>
</dbReference>
<organism evidence="1 2">
    <name type="scientific">Phyllobacterium sophorae</name>
    <dbReference type="NCBI Taxonomy" id="1520277"/>
    <lineage>
        <taxon>Bacteria</taxon>
        <taxon>Pseudomonadati</taxon>
        <taxon>Pseudomonadota</taxon>
        <taxon>Alphaproteobacteria</taxon>
        <taxon>Hyphomicrobiales</taxon>
        <taxon>Phyllobacteriaceae</taxon>
        <taxon>Phyllobacterium</taxon>
    </lineage>
</organism>
<gene>
    <name evidence="1" type="ORF">CU103_25605</name>
</gene>
<reference evidence="2" key="1">
    <citation type="submission" date="2017-11" db="EMBL/GenBank/DDBJ databases">
        <authorList>
            <person name="Kuznetsova I."/>
            <person name="Sazanova A."/>
            <person name="Chirak E."/>
            <person name="Safronova V."/>
            <person name="Willems A."/>
        </authorList>
    </citation>
    <scope>NUCLEOTIDE SEQUENCE [LARGE SCALE GENOMIC DNA]</scope>
    <source>
        <strain evidence="2">CCBAU 03422</strain>
    </source>
</reference>
<comment type="caution">
    <text evidence="1">The sequence shown here is derived from an EMBL/GenBank/DDBJ whole genome shotgun (WGS) entry which is preliminary data.</text>
</comment>